<feature type="region of interest" description="Disordered" evidence="1">
    <location>
        <begin position="306"/>
        <end position="327"/>
    </location>
</feature>
<dbReference type="GeneID" id="71926426"/>
<accession>A0A8U0A4P9</accession>
<dbReference type="Proteomes" id="UP000831768">
    <property type="component" value="Chromosome"/>
</dbReference>
<dbReference type="KEGG" id="haad:MW046_00225"/>
<feature type="region of interest" description="Disordered" evidence="1">
    <location>
        <begin position="241"/>
        <end position="279"/>
    </location>
</feature>
<keyword evidence="3" id="KW-1185">Reference proteome</keyword>
<gene>
    <name evidence="2" type="ORF">MW046_00225</name>
</gene>
<dbReference type="EMBL" id="CP096019">
    <property type="protein sequence ID" value="UPM42897.1"/>
    <property type="molecule type" value="Genomic_DNA"/>
</dbReference>
<protein>
    <submittedName>
        <fullName evidence="2">Glycosyl hydrolase</fullName>
    </submittedName>
</protein>
<dbReference type="InterPro" id="IPR036278">
    <property type="entry name" value="Sialidase_sf"/>
</dbReference>
<evidence type="ECO:0000313" key="3">
    <source>
        <dbReference type="Proteomes" id="UP000831768"/>
    </source>
</evidence>
<evidence type="ECO:0000256" key="1">
    <source>
        <dbReference type="SAM" id="MobiDB-lite"/>
    </source>
</evidence>
<dbReference type="AlphaFoldDB" id="A0A8U0A4P9"/>
<reference evidence="2" key="1">
    <citation type="submission" date="2022-04" db="EMBL/GenBank/DDBJ databases">
        <title>Halocatena sp. nov., isolated from a salt lake.</title>
        <authorList>
            <person name="Cui H.-L."/>
        </authorList>
    </citation>
    <scope>NUCLEOTIDE SEQUENCE</scope>
    <source>
        <strain evidence="2">AD-1</strain>
    </source>
</reference>
<dbReference type="InterPro" id="IPR015943">
    <property type="entry name" value="WD40/YVTN_repeat-like_dom_sf"/>
</dbReference>
<sequence length="415" mass="45472">MKLQAVVDGRVYASRGRTVLGGPPSRLERLGSLPNPLSGVAGLRYTLMTTSPWRSAIERVVGAYRTTNVWPITESVMVATVRRQLFVSHDGGRTWHHTHQLPPSSGIAGVLPTAVCAHQGAIYLGEYPLDDDVTPRIRRSIDEGRTWTTVLELPEVRHVHAICPDPYTGELWVTTGDRDPECHIGRLREGRFEPIGGGDQRWRAVALVFTPSAILWGMDCVYTDRNRIFRLDRTDLTERPTRSTLGVDDQSRSHTAARSTTSTDEHSAHDTCPSPTSVGSVPNSVYYGTTLTIDDTPWVVFSTAIETGGDSTAPDRRPTDRTQPTAGHDTATVVAASAKSEYTDWCELARFRTPTQPIEYVDSGGRFPTANTYVFLGSDPDHGVIVNPCNTATDHGRLITVSPETIVELAGAQSR</sequence>
<organism evidence="2 3">
    <name type="scientific">Halocatena salina</name>
    <dbReference type="NCBI Taxonomy" id="2934340"/>
    <lineage>
        <taxon>Archaea</taxon>
        <taxon>Methanobacteriati</taxon>
        <taxon>Methanobacteriota</taxon>
        <taxon>Stenosarchaea group</taxon>
        <taxon>Halobacteria</taxon>
        <taxon>Halobacteriales</taxon>
        <taxon>Natronomonadaceae</taxon>
        <taxon>Halocatena</taxon>
    </lineage>
</organism>
<keyword evidence="2" id="KW-0378">Hydrolase</keyword>
<dbReference type="RefSeq" id="WP_247993567.1">
    <property type="nucleotide sequence ID" value="NZ_CP096019.1"/>
</dbReference>
<dbReference type="Gene3D" id="2.130.10.10">
    <property type="entry name" value="YVTN repeat-like/Quinoprotein amine dehydrogenase"/>
    <property type="match status" value="1"/>
</dbReference>
<proteinExistence type="predicted"/>
<evidence type="ECO:0000313" key="2">
    <source>
        <dbReference type="EMBL" id="UPM42897.1"/>
    </source>
</evidence>
<name>A0A8U0A4P9_9EURY</name>
<feature type="compositionally biased region" description="Low complexity" evidence="1">
    <location>
        <begin position="253"/>
        <end position="262"/>
    </location>
</feature>
<dbReference type="SUPFAM" id="SSF50939">
    <property type="entry name" value="Sialidases"/>
    <property type="match status" value="1"/>
</dbReference>
<dbReference type="GO" id="GO:0016787">
    <property type="term" value="F:hydrolase activity"/>
    <property type="evidence" value="ECO:0007669"/>
    <property type="project" value="UniProtKB-KW"/>
</dbReference>